<feature type="region of interest" description="Disordered" evidence="1">
    <location>
        <begin position="110"/>
        <end position="142"/>
    </location>
</feature>
<organism evidence="2 3">
    <name type="scientific">Monilinia fructicola</name>
    <name type="common">Brown rot fungus</name>
    <name type="synonym">Ciboria fructicola</name>
    <dbReference type="NCBI Taxonomy" id="38448"/>
    <lineage>
        <taxon>Eukaryota</taxon>
        <taxon>Fungi</taxon>
        <taxon>Dikarya</taxon>
        <taxon>Ascomycota</taxon>
        <taxon>Pezizomycotina</taxon>
        <taxon>Leotiomycetes</taxon>
        <taxon>Helotiales</taxon>
        <taxon>Sclerotiniaceae</taxon>
        <taxon>Monilinia</taxon>
    </lineage>
</organism>
<feature type="compositionally biased region" description="Basic and acidic residues" evidence="1">
    <location>
        <begin position="74"/>
        <end position="85"/>
    </location>
</feature>
<feature type="region of interest" description="Disordered" evidence="1">
    <location>
        <begin position="55"/>
        <end position="85"/>
    </location>
</feature>
<keyword evidence="3" id="KW-1185">Reference proteome</keyword>
<accession>A0A5M9JGU8</accession>
<dbReference type="AlphaFoldDB" id="A0A5M9JGU8"/>
<evidence type="ECO:0000313" key="2">
    <source>
        <dbReference type="EMBL" id="KAA8568624.1"/>
    </source>
</evidence>
<feature type="region of interest" description="Disordered" evidence="1">
    <location>
        <begin position="1"/>
        <end position="24"/>
    </location>
</feature>
<protein>
    <submittedName>
        <fullName evidence="2">Uncharacterized protein</fullName>
    </submittedName>
</protein>
<gene>
    <name evidence="2" type="ORF">EYC84_007635</name>
</gene>
<proteinExistence type="predicted"/>
<comment type="caution">
    <text evidence="2">The sequence shown here is derived from an EMBL/GenBank/DDBJ whole genome shotgun (WGS) entry which is preliminary data.</text>
</comment>
<evidence type="ECO:0000256" key="1">
    <source>
        <dbReference type="SAM" id="MobiDB-lite"/>
    </source>
</evidence>
<name>A0A5M9JGU8_MONFR</name>
<feature type="compositionally biased region" description="Basic residues" evidence="1">
    <location>
        <begin position="124"/>
        <end position="141"/>
    </location>
</feature>
<evidence type="ECO:0000313" key="3">
    <source>
        <dbReference type="Proteomes" id="UP000322873"/>
    </source>
</evidence>
<reference evidence="2 3" key="1">
    <citation type="submission" date="2019-06" db="EMBL/GenBank/DDBJ databases">
        <title>Genome Sequence of the Brown Rot Fungal Pathogen Monilinia fructicola.</title>
        <authorList>
            <person name="De Miccolis Angelini R.M."/>
            <person name="Landi L."/>
            <person name="Abate D."/>
            <person name="Pollastro S."/>
            <person name="Romanazzi G."/>
            <person name="Faretra F."/>
        </authorList>
    </citation>
    <scope>NUCLEOTIDE SEQUENCE [LARGE SCALE GENOMIC DNA]</scope>
    <source>
        <strain evidence="2 3">Mfrc123</strain>
    </source>
</reference>
<sequence>MVKIRVPRRHNPHNRVHPRLPQDLAPDLLPAPLLHQQRPQRLPLAGDQRRRALRRRLPQQRRLQRRHRRPLHVQSHDVHLDAEERHGADAQAEQLVLVRGARGVVAEVQGAREGGDRAGAGGGRPRRRRRLRARGRPRRGCRGGGARRAAHCRVCWAAGARSRLLSPRCRSCRRGSRSRSRWCGVCGGRGASLRVGAGRWRRVGGAPVCWLGCGCGCGMRGFRLGGWGRAGRVRRMRVVRGRRDGILWCVWVWCWERSDFGDGMNRWMDGWMDGLILLMLHLVSPTGKVSGIWGKS</sequence>
<dbReference type="Proteomes" id="UP000322873">
    <property type="component" value="Unassembled WGS sequence"/>
</dbReference>
<feature type="compositionally biased region" description="Basic residues" evidence="1">
    <location>
        <begin position="55"/>
        <end position="71"/>
    </location>
</feature>
<dbReference type="EMBL" id="VICG01000009">
    <property type="protein sequence ID" value="KAA8568624.1"/>
    <property type="molecule type" value="Genomic_DNA"/>
</dbReference>
<feature type="compositionally biased region" description="Basic residues" evidence="1">
    <location>
        <begin position="1"/>
        <end position="18"/>
    </location>
</feature>